<comment type="caution">
    <text evidence="2">The sequence shown here is derived from an EMBL/GenBank/DDBJ whole genome shotgun (WGS) entry which is preliminary data.</text>
</comment>
<sequence length="176" mass="19155">MFFQGWLFIRASPFSHSQPCHRRSIVDRRRPLPSPSSPSLTLSLPPSFSASPYLALCHGPCLFSPARFVGAVRHRLSPAWFVSHRRGSSLTVSQPHQPCAHHIPHFSVLLVTVHTHRLAHSVTVAASSSSPSHRSRELQPRNQYHGSGSAAPAPAPAPASSSDASDNVNLDLTLRL</sequence>
<gene>
    <name evidence="2" type="ORF">PIB30_017834</name>
</gene>
<dbReference type="EMBL" id="JASCZI010181295">
    <property type="protein sequence ID" value="MED6181259.1"/>
    <property type="molecule type" value="Genomic_DNA"/>
</dbReference>
<evidence type="ECO:0000313" key="3">
    <source>
        <dbReference type="Proteomes" id="UP001341840"/>
    </source>
</evidence>
<organism evidence="2 3">
    <name type="scientific">Stylosanthes scabra</name>
    <dbReference type="NCBI Taxonomy" id="79078"/>
    <lineage>
        <taxon>Eukaryota</taxon>
        <taxon>Viridiplantae</taxon>
        <taxon>Streptophyta</taxon>
        <taxon>Embryophyta</taxon>
        <taxon>Tracheophyta</taxon>
        <taxon>Spermatophyta</taxon>
        <taxon>Magnoliopsida</taxon>
        <taxon>eudicotyledons</taxon>
        <taxon>Gunneridae</taxon>
        <taxon>Pentapetalae</taxon>
        <taxon>rosids</taxon>
        <taxon>fabids</taxon>
        <taxon>Fabales</taxon>
        <taxon>Fabaceae</taxon>
        <taxon>Papilionoideae</taxon>
        <taxon>50 kb inversion clade</taxon>
        <taxon>dalbergioids sensu lato</taxon>
        <taxon>Dalbergieae</taxon>
        <taxon>Pterocarpus clade</taxon>
        <taxon>Stylosanthes</taxon>
    </lineage>
</organism>
<keyword evidence="3" id="KW-1185">Reference proteome</keyword>
<feature type="compositionally biased region" description="Low complexity" evidence="1">
    <location>
        <begin position="146"/>
        <end position="166"/>
    </location>
</feature>
<protein>
    <submittedName>
        <fullName evidence="2">Uncharacterized protein</fullName>
    </submittedName>
</protein>
<feature type="compositionally biased region" description="Low complexity" evidence="1">
    <location>
        <begin position="123"/>
        <end position="132"/>
    </location>
</feature>
<feature type="region of interest" description="Disordered" evidence="1">
    <location>
        <begin position="123"/>
        <end position="176"/>
    </location>
</feature>
<dbReference type="Proteomes" id="UP001341840">
    <property type="component" value="Unassembled WGS sequence"/>
</dbReference>
<name>A0ABU6W7F2_9FABA</name>
<proteinExistence type="predicted"/>
<accession>A0ABU6W7F2</accession>
<evidence type="ECO:0000256" key="1">
    <source>
        <dbReference type="SAM" id="MobiDB-lite"/>
    </source>
</evidence>
<reference evidence="2 3" key="1">
    <citation type="journal article" date="2023" name="Plants (Basel)">
        <title>Bridging the Gap: Combining Genomics and Transcriptomics Approaches to Understand Stylosanthes scabra, an Orphan Legume from the Brazilian Caatinga.</title>
        <authorList>
            <person name="Ferreira-Neto J.R.C."/>
            <person name="da Silva M.D."/>
            <person name="Binneck E."/>
            <person name="de Melo N.F."/>
            <person name="da Silva R.H."/>
            <person name="de Melo A.L.T.M."/>
            <person name="Pandolfi V."/>
            <person name="Bustamante F.O."/>
            <person name="Brasileiro-Vidal A.C."/>
            <person name="Benko-Iseppon A.M."/>
        </authorList>
    </citation>
    <scope>NUCLEOTIDE SEQUENCE [LARGE SCALE GENOMIC DNA]</scope>
    <source>
        <tissue evidence="2">Leaves</tissue>
    </source>
</reference>
<evidence type="ECO:0000313" key="2">
    <source>
        <dbReference type="EMBL" id="MED6181259.1"/>
    </source>
</evidence>